<dbReference type="Proteomes" id="UP001311232">
    <property type="component" value="Unassembled WGS sequence"/>
</dbReference>
<proteinExistence type="predicted"/>
<comment type="caution">
    <text evidence="2">The sequence shown here is derived from an EMBL/GenBank/DDBJ whole genome shotgun (WGS) entry which is preliminary data.</text>
</comment>
<feature type="region of interest" description="Disordered" evidence="1">
    <location>
        <begin position="84"/>
        <end position="103"/>
    </location>
</feature>
<organism evidence="2 3">
    <name type="scientific">Crenichthys baileyi</name>
    <name type="common">White River springfish</name>
    <dbReference type="NCBI Taxonomy" id="28760"/>
    <lineage>
        <taxon>Eukaryota</taxon>
        <taxon>Metazoa</taxon>
        <taxon>Chordata</taxon>
        <taxon>Craniata</taxon>
        <taxon>Vertebrata</taxon>
        <taxon>Euteleostomi</taxon>
        <taxon>Actinopterygii</taxon>
        <taxon>Neopterygii</taxon>
        <taxon>Teleostei</taxon>
        <taxon>Neoteleostei</taxon>
        <taxon>Acanthomorphata</taxon>
        <taxon>Ovalentaria</taxon>
        <taxon>Atherinomorphae</taxon>
        <taxon>Cyprinodontiformes</taxon>
        <taxon>Goodeidae</taxon>
        <taxon>Crenichthys</taxon>
    </lineage>
</organism>
<dbReference type="AlphaFoldDB" id="A0AAV9SQH5"/>
<dbReference type="EMBL" id="JAHHUM010000024">
    <property type="protein sequence ID" value="KAK5623562.1"/>
    <property type="molecule type" value="Genomic_DNA"/>
</dbReference>
<sequence>MAHEGVPTISLPYSHPPDIDVAALDNGIVAISKGRGWILRRTRSMWAGSTGSEQLWIGTVLPHRCKGWRGKYPLQSIISHDSLRVESDWSSRGSHGGPQRERL</sequence>
<protein>
    <submittedName>
        <fullName evidence="2">Uncharacterized protein</fullName>
    </submittedName>
</protein>
<keyword evidence="3" id="KW-1185">Reference proteome</keyword>
<evidence type="ECO:0000313" key="2">
    <source>
        <dbReference type="EMBL" id="KAK5623562.1"/>
    </source>
</evidence>
<gene>
    <name evidence="2" type="ORF">CRENBAI_012080</name>
</gene>
<evidence type="ECO:0000313" key="3">
    <source>
        <dbReference type="Proteomes" id="UP001311232"/>
    </source>
</evidence>
<name>A0AAV9SQH5_9TELE</name>
<evidence type="ECO:0000256" key="1">
    <source>
        <dbReference type="SAM" id="MobiDB-lite"/>
    </source>
</evidence>
<accession>A0AAV9SQH5</accession>
<reference evidence="2 3" key="1">
    <citation type="submission" date="2021-06" db="EMBL/GenBank/DDBJ databases">
        <authorList>
            <person name="Palmer J.M."/>
        </authorList>
    </citation>
    <scope>NUCLEOTIDE SEQUENCE [LARGE SCALE GENOMIC DNA]</scope>
    <source>
        <strain evidence="2 3">MEX-2019</strain>
        <tissue evidence="2">Muscle</tissue>
    </source>
</reference>